<dbReference type="InterPro" id="IPR027791">
    <property type="entry name" value="Galactosyl_T_C"/>
</dbReference>
<comment type="caution">
    <text evidence="4">The sequence shown here is derived from an EMBL/GenBank/DDBJ whole genome shotgun (WGS) entry which is preliminary data.</text>
</comment>
<dbReference type="EMBL" id="BAABGP010000014">
    <property type="protein sequence ID" value="GAA4485974.1"/>
    <property type="molecule type" value="Genomic_DNA"/>
</dbReference>
<evidence type="ECO:0000259" key="2">
    <source>
        <dbReference type="Pfam" id="PF00535"/>
    </source>
</evidence>
<gene>
    <name evidence="4" type="ORF">GCM10023171_21150</name>
</gene>
<dbReference type="RefSeq" id="WP_345186775.1">
    <property type="nucleotide sequence ID" value="NZ_BAABGP010000014.1"/>
</dbReference>
<dbReference type="InterPro" id="IPR029044">
    <property type="entry name" value="Nucleotide-diphossugar_trans"/>
</dbReference>
<dbReference type="PANTHER" id="PTHR43685:SF3">
    <property type="entry name" value="SLR2126 PROTEIN"/>
    <property type="match status" value="1"/>
</dbReference>
<keyword evidence="5" id="KW-1185">Reference proteome</keyword>
<evidence type="ECO:0000256" key="1">
    <source>
        <dbReference type="ARBA" id="ARBA00022679"/>
    </source>
</evidence>
<proteinExistence type="predicted"/>
<keyword evidence="1" id="KW-0808">Transferase</keyword>
<organism evidence="4 5">
    <name type="scientific">Microbacterium panaciterrae</name>
    <dbReference type="NCBI Taxonomy" id="985759"/>
    <lineage>
        <taxon>Bacteria</taxon>
        <taxon>Bacillati</taxon>
        <taxon>Actinomycetota</taxon>
        <taxon>Actinomycetes</taxon>
        <taxon>Micrococcales</taxon>
        <taxon>Microbacteriaceae</taxon>
        <taxon>Microbacterium</taxon>
    </lineage>
</organism>
<dbReference type="SUPFAM" id="SSF53448">
    <property type="entry name" value="Nucleotide-diphospho-sugar transferases"/>
    <property type="match status" value="1"/>
</dbReference>
<evidence type="ECO:0008006" key="6">
    <source>
        <dbReference type="Google" id="ProtNLM"/>
    </source>
</evidence>
<feature type="domain" description="Galactosyltransferase C-terminal" evidence="3">
    <location>
        <begin position="150"/>
        <end position="203"/>
    </location>
</feature>
<dbReference type="InterPro" id="IPR001173">
    <property type="entry name" value="Glyco_trans_2-like"/>
</dbReference>
<name>A0ABP8PEQ5_9MICO</name>
<accession>A0ABP8PEQ5</accession>
<evidence type="ECO:0000259" key="3">
    <source>
        <dbReference type="Pfam" id="PF02709"/>
    </source>
</evidence>
<dbReference type="CDD" id="cd00761">
    <property type="entry name" value="Glyco_tranf_GTA_type"/>
    <property type="match status" value="1"/>
</dbReference>
<dbReference type="Pfam" id="PF00535">
    <property type="entry name" value="Glycos_transf_2"/>
    <property type="match status" value="1"/>
</dbReference>
<reference evidence="5" key="1">
    <citation type="journal article" date="2019" name="Int. J. Syst. Evol. Microbiol.">
        <title>The Global Catalogue of Microorganisms (GCM) 10K type strain sequencing project: providing services to taxonomists for standard genome sequencing and annotation.</title>
        <authorList>
            <consortium name="The Broad Institute Genomics Platform"/>
            <consortium name="The Broad Institute Genome Sequencing Center for Infectious Disease"/>
            <person name="Wu L."/>
            <person name="Ma J."/>
        </authorList>
    </citation>
    <scope>NUCLEOTIDE SEQUENCE [LARGE SCALE GENOMIC DNA]</scope>
    <source>
        <strain evidence="5">JCM 17839</strain>
    </source>
</reference>
<evidence type="ECO:0000313" key="4">
    <source>
        <dbReference type="EMBL" id="GAA4485974.1"/>
    </source>
</evidence>
<dbReference type="PANTHER" id="PTHR43685">
    <property type="entry name" value="GLYCOSYLTRANSFERASE"/>
    <property type="match status" value="1"/>
</dbReference>
<dbReference type="Pfam" id="PF02709">
    <property type="entry name" value="Glyco_transf_7C"/>
    <property type="match status" value="1"/>
</dbReference>
<protein>
    <recommendedName>
        <fullName evidence="6">Glycosyltransferase family 2 protein</fullName>
    </recommendedName>
</protein>
<sequence length="323" mass="34622">MTAPLASIVVPTRGGSARLPRLFAALRAQTEPAWEAIVVVDGDIDGSAAVIAEAAADLPVRALVLPENRGRSAALNAGFADARGGILIRCDDDLRPGPEYVAAHVARHAEGVCGVIGLYRNVYPDTAYARAYGRERDGRFRADAYAAPAESAWRYWAGNVSVARETYDRIGDYDTAFRAYGWEDVDWGYRLHQSGIGIVLAPELETPHHVAATTTEVRVTRAFLAGAAKRAFDAKHGLAPSDLARSDPASGGSASTAPAGVWNRLVHRTAARHGLAELQRRARTADRVVARSPRWLAEKHVAWLVESAGLSGALHPDEVTAHV</sequence>
<dbReference type="InterPro" id="IPR050834">
    <property type="entry name" value="Glycosyltransf_2"/>
</dbReference>
<feature type="domain" description="Glycosyltransferase 2-like" evidence="2">
    <location>
        <begin position="7"/>
        <end position="131"/>
    </location>
</feature>
<dbReference type="Gene3D" id="3.90.550.10">
    <property type="entry name" value="Spore Coat Polysaccharide Biosynthesis Protein SpsA, Chain A"/>
    <property type="match status" value="1"/>
</dbReference>
<dbReference type="Proteomes" id="UP001500731">
    <property type="component" value="Unassembled WGS sequence"/>
</dbReference>
<evidence type="ECO:0000313" key="5">
    <source>
        <dbReference type="Proteomes" id="UP001500731"/>
    </source>
</evidence>